<dbReference type="AlphaFoldDB" id="A0A916XTB0"/>
<dbReference type="Proteomes" id="UP000613160">
    <property type="component" value="Unassembled WGS sequence"/>
</dbReference>
<evidence type="ECO:0000313" key="19">
    <source>
        <dbReference type="EMBL" id="GGD07776.1"/>
    </source>
</evidence>
<evidence type="ECO:0000256" key="6">
    <source>
        <dbReference type="ARBA" id="ARBA00012180"/>
    </source>
</evidence>
<feature type="binding site" evidence="14 15">
    <location>
        <position position="54"/>
    </location>
    <ligand>
        <name>a divalent metal cation</name>
        <dbReference type="ChEBI" id="CHEBI:60240"/>
    </ligand>
</feature>
<reference evidence="19" key="2">
    <citation type="submission" date="2020-09" db="EMBL/GenBank/DDBJ databases">
        <authorList>
            <person name="Sun Q."/>
            <person name="Zhou Y."/>
        </authorList>
    </citation>
    <scope>NUCLEOTIDE SEQUENCE</scope>
    <source>
        <strain evidence="19">CGMCC 1.15493</strain>
    </source>
</reference>
<feature type="binding site" evidence="14 15">
    <location>
        <position position="144"/>
    </location>
    <ligand>
        <name>a divalent metal cation</name>
        <dbReference type="ChEBI" id="CHEBI:60240"/>
    </ligand>
</feature>
<keyword evidence="11 14" id="KW-0255">Endonuclease</keyword>
<reference evidence="19" key="1">
    <citation type="journal article" date="2014" name="Int. J. Syst. Evol. Microbiol.">
        <title>Complete genome sequence of Corynebacterium casei LMG S-19264T (=DSM 44701T), isolated from a smear-ripened cheese.</title>
        <authorList>
            <consortium name="US DOE Joint Genome Institute (JGI-PGF)"/>
            <person name="Walter F."/>
            <person name="Albersmeier A."/>
            <person name="Kalinowski J."/>
            <person name="Ruckert C."/>
        </authorList>
    </citation>
    <scope>NUCLEOTIDE SEQUENCE</scope>
    <source>
        <strain evidence="19">CGMCC 1.15493</strain>
    </source>
</reference>
<keyword evidence="10 14" id="KW-0479">Metal-binding</keyword>
<evidence type="ECO:0000256" key="14">
    <source>
        <dbReference type="HAMAP-Rule" id="MF_00052"/>
    </source>
</evidence>
<gene>
    <name evidence="14 19" type="primary">rnhB</name>
    <name evidence="19" type="ORF">GCM10011335_08340</name>
</gene>
<dbReference type="GO" id="GO:0030145">
    <property type="term" value="F:manganese ion binding"/>
    <property type="evidence" value="ECO:0007669"/>
    <property type="project" value="UniProtKB-UniRule"/>
</dbReference>
<evidence type="ECO:0000256" key="8">
    <source>
        <dbReference type="ARBA" id="ARBA00022490"/>
    </source>
</evidence>
<dbReference type="SUPFAM" id="SSF53098">
    <property type="entry name" value="Ribonuclease H-like"/>
    <property type="match status" value="1"/>
</dbReference>
<evidence type="ECO:0000256" key="3">
    <source>
        <dbReference type="ARBA" id="ARBA00004065"/>
    </source>
</evidence>
<comment type="function">
    <text evidence="3 14 16">Endonuclease that specifically degrades the RNA of RNA-DNA hybrids.</text>
</comment>
<dbReference type="HAMAP" id="MF_00052_B">
    <property type="entry name" value="RNase_HII_B"/>
    <property type="match status" value="1"/>
</dbReference>
<comment type="caution">
    <text evidence="19">The sequence shown here is derived from an EMBL/GenBank/DDBJ whole genome shotgun (WGS) entry which is preliminary data.</text>
</comment>
<keyword evidence="8 14" id="KW-0963">Cytoplasm</keyword>
<feature type="domain" description="RNase H type-2" evidence="18">
    <location>
        <begin position="47"/>
        <end position="235"/>
    </location>
</feature>
<evidence type="ECO:0000256" key="17">
    <source>
        <dbReference type="SAM" id="MobiDB-lite"/>
    </source>
</evidence>
<name>A0A916XTB0_9HYPH</name>
<dbReference type="PROSITE" id="PS51975">
    <property type="entry name" value="RNASE_H_2"/>
    <property type="match status" value="1"/>
</dbReference>
<protein>
    <recommendedName>
        <fullName evidence="7 14">Ribonuclease HII</fullName>
        <shortName evidence="14">RNase HII</shortName>
        <ecNumber evidence="6 14">3.1.26.4</ecNumber>
    </recommendedName>
</protein>
<keyword evidence="13 14" id="KW-0464">Manganese</keyword>
<keyword evidence="12 14" id="KW-0378">Hydrolase</keyword>
<evidence type="ECO:0000256" key="13">
    <source>
        <dbReference type="ARBA" id="ARBA00023211"/>
    </source>
</evidence>
<dbReference type="NCBIfam" id="NF000595">
    <property type="entry name" value="PRK00015.1-3"/>
    <property type="match status" value="1"/>
</dbReference>
<evidence type="ECO:0000256" key="11">
    <source>
        <dbReference type="ARBA" id="ARBA00022759"/>
    </source>
</evidence>
<dbReference type="GO" id="GO:0004523">
    <property type="term" value="F:RNA-DNA hybrid ribonuclease activity"/>
    <property type="evidence" value="ECO:0007669"/>
    <property type="project" value="UniProtKB-UniRule"/>
</dbReference>
<comment type="cofactor">
    <cofactor evidence="14 15">
        <name>Mn(2+)</name>
        <dbReference type="ChEBI" id="CHEBI:29035"/>
    </cofactor>
    <cofactor evidence="14 15">
        <name>Mg(2+)</name>
        <dbReference type="ChEBI" id="CHEBI:18420"/>
    </cofactor>
    <text evidence="14 15">Manganese or magnesium. Binds 1 divalent metal ion per monomer in the absence of substrate. May bind a second metal ion after substrate binding.</text>
</comment>
<dbReference type="GO" id="GO:0032299">
    <property type="term" value="C:ribonuclease H2 complex"/>
    <property type="evidence" value="ECO:0007669"/>
    <property type="project" value="TreeGrafter"/>
</dbReference>
<dbReference type="GO" id="GO:0043137">
    <property type="term" value="P:DNA replication, removal of RNA primer"/>
    <property type="evidence" value="ECO:0007669"/>
    <property type="project" value="TreeGrafter"/>
</dbReference>
<dbReference type="RefSeq" id="WP_188849334.1">
    <property type="nucleotide sequence ID" value="NZ_BMJJ01000002.1"/>
</dbReference>
<dbReference type="InterPro" id="IPR022898">
    <property type="entry name" value="RNase_HII"/>
</dbReference>
<evidence type="ECO:0000256" key="4">
    <source>
        <dbReference type="ARBA" id="ARBA00004496"/>
    </source>
</evidence>
<evidence type="ECO:0000256" key="16">
    <source>
        <dbReference type="RuleBase" id="RU003515"/>
    </source>
</evidence>
<accession>A0A916XTB0</accession>
<dbReference type="Gene3D" id="3.30.420.10">
    <property type="entry name" value="Ribonuclease H-like superfamily/Ribonuclease H"/>
    <property type="match status" value="1"/>
</dbReference>
<dbReference type="InterPro" id="IPR024567">
    <property type="entry name" value="RNase_HII/HIII_dom"/>
</dbReference>
<evidence type="ECO:0000256" key="9">
    <source>
        <dbReference type="ARBA" id="ARBA00022722"/>
    </source>
</evidence>
<organism evidence="19 20">
    <name type="scientific">Aureimonas glaciei</name>
    <dbReference type="NCBI Taxonomy" id="1776957"/>
    <lineage>
        <taxon>Bacteria</taxon>
        <taxon>Pseudomonadati</taxon>
        <taxon>Pseudomonadota</taxon>
        <taxon>Alphaproteobacteria</taxon>
        <taxon>Hyphomicrobiales</taxon>
        <taxon>Aurantimonadaceae</taxon>
        <taxon>Aureimonas</taxon>
    </lineage>
</organism>
<dbReference type="GO" id="GO:0003723">
    <property type="term" value="F:RNA binding"/>
    <property type="evidence" value="ECO:0007669"/>
    <property type="project" value="UniProtKB-UniRule"/>
</dbReference>
<evidence type="ECO:0000256" key="1">
    <source>
        <dbReference type="ARBA" id="ARBA00000077"/>
    </source>
</evidence>
<comment type="cofactor">
    <cofactor evidence="2">
        <name>Mg(2+)</name>
        <dbReference type="ChEBI" id="CHEBI:18420"/>
    </cofactor>
</comment>
<sequence>MRESGRTMARHSSDSPSPFADGASVSIASVSVPDFGIEAARFERGALLVAGIDEAGRGPLAGPVVAAAVILDPARLPDGLNDSKKLTAADRERLFVEILALATVSVASASAAEIDRINIRQATLLAMRRAAHGLAQTPCHLLIDGNDVPPLLRDRATAVVQGDARSLSIAAASIIAKVTRDRMMTRLCQVHPHYGFGQHMGYATRQHLAAITLHGPCPHHRLSFSPMRQGELLLV</sequence>
<comment type="similarity">
    <text evidence="5 14 16">Belongs to the RNase HII family.</text>
</comment>
<evidence type="ECO:0000256" key="2">
    <source>
        <dbReference type="ARBA" id="ARBA00001946"/>
    </source>
</evidence>
<comment type="subcellular location">
    <subcellularLocation>
        <location evidence="4 14">Cytoplasm</location>
    </subcellularLocation>
</comment>
<dbReference type="Pfam" id="PF01351">
    <property type="entry name" value="RNase_HII"/>
    <property type="match status" value="1"/>
</dbReference>
<evidence type="ECO:0000256" key="12">
    <source>
        <dbReference type="ARBA" id="ARBA00022801"/>
    </source>
</evidence>
<evidence type="ECO:0000313" key="20">
    <source>
        <dbReference type="Proteomes" id="UP000613160"/>
    </source>
</evidence>
<evidence type="ECO:0000259" key="18">
    <source>
        <dbReference type="PROSITE" id="PS51975"/>
    </source>
</evidence>
<dbReference type="InterPro" id="IPR012337">
    <property type="entry name" value="RNaseH-like_sf"/>
</dbReference>
<dbReference type="InterPro" id="IPR001352">
    <property type="entry name" value="RNase_HII/HIII"/>
</dbReference>
<dbReference type="InterPro" id="IPR036397">
    <property type="entry name" value="RNaseH_sf"/>
</dbReference>
<keyword evidence="9 14" id="KW-0540">Nuclease</keyword>
<dbReference type="PANTHER" id="PTHR10954">
    <property type="entry name" value="RIBONUCLEASE H2 SUBUNIT A"/>
    <property type="match status" value="1"/>
</dbReference>
<dbReference type="GO" id="GO:0005737">
    <property type="term" value="C:cytoplasm"/>
    <property type="evidence" value="ECO:0007669"/>
    <property type="project" value="UniProtKB-SubCell"/>
</dbReference>
<comment type="catalytic activity">
    <reaction evidence="1 14 15 16">
        <text>Endonucleolytic cleavage to 5'-phosphomonoester.</text>
        <dbReference type="EC" id="3.1.26.4"/>
    </reaction>
</comment>
<dbReference type="CDD" id="cd07182">
    <property type="entry name" value="RNase_HII_bacteria_HII_like"/>
    <property type="match status" value="1"/>
</dbReference>
<evidence type="ECO:0000256" key="7">
    <source>
        <dbReference type="ARBA" id="ARBA00019179"/>
    </source>
</evidence>
<keyword evidence="20" id="KW-1185">Reference proteome</keyword>
<dbReference type="EMBL" id="BMJJ01000002">
    <property type="protein sequence ID" value="GGD07776.1"/>
    <property type="molecule type" value="Genomic_DNA"/>
</dbReference>
<feature type="region of interest" description="Disordered" evidence="17">
    <location>
        <begin position="1"/>
        <end position="20"/>
    </location>
</feature>
<proteinExistence type="inferred from homology"/>
<dbReference type="GO" id="GO:0006298">
    <property type="term" value="P:mismatch repair"/>
    <property type="evidence" value="ECO:0007669"/>
    <property type="project" value="TreeGrafter"/>
</dbReference>
<evidence type="ECO:0000256" key="15">
    <source>
        <dbReference type="PROSITE-ProRule" id="PRU01319"/>
    </source>
</evidence>
<dbReference type="FunFam" id="3.30.420.10:FF:000006">
    <property type="entry name" value="Ribonuclease HII"/>
    <property type="match status" value="1"/>
</dbReference>
<dbReference type="PANTHER" id="PTHR10954:SF18">
    <property type="entry name" value="RIBONUCLEASE HII"/>
    <property type="match status" value="1"/>
</dbReference>
<feature type="binding site" evidence="14 15">
    <location>
        <position position="53"/>
    </location>
    <ligand>
        <name>a divalent metal cation</name>
        <dbReference type="ChEBI" id="CHEBI:60240"/>
    </ligand>
</feature>
<dbReference type="EC" id="3.1.26.4" evidence="6 14"/>
<evidence type="ECO:0000256" key="10">
    <source>
        <dbReference type="ARBA" id="ARBA00022723"/>
    </source>
</evidence>
<evidence type="ECO:0000256" key="5">
    <source>
        <dbReference type="ARBA" id="ARBA00007383"/>
    </source>
</evidence>